<dbReference type="Pfam" id="PF10320">
    <property type="entry name" value="7TM_GPCR_Srsx"/>
    <property type="match status" value="1"/>
</dbReference>
<keyword evidence="1" id="KW-1133">Transmembrane helix</keyword>
<proteinExistence type="predicted"/>
<evidence type="ECO:0000313" key="3">
    <source>
        <dbReference type="Proteomes" id="UP000580250"/>
    </source>
</evidence>
<keyword evidence="1" id="KW-0472">Membrane</keyword>
<organism evidence="2 3">
    <name type="scientific">Meloidogyne enterolobii</name>
    <name type="common">Root-knot nematode worm</name>
    <name type="synonym">Meloidogyne mayaguensis</name>
    <dbReference type="NCBI Taxonomy" id="390850"/>
    <lineage>
        <taxon>Eukaryota</taxon>
        <taxon>Metazoa</taxon>
        <taxon>Ecdysozoa</taxon>
        <taxon>Nematoda</taxon>
        <taxon>Chromadorea</taxon>
        <taxon>Rhabditida</taxon>
        <taxon>Tylenchina</taxon>
        <taxon>Tylenchomorpha</taxon>
        <taxon>Tylenchoidea</taxon>
        <taxon>Meloidogynidae</taxon>
        <taxon>Meloidogyninae</taxon>
        <taxon>Meloidogyne</taxon>
    </lineage>
</organism>
<evidence type="ECO:0000313" key="2">
    <source>
        <dbReference type="EMBL" id="CAD2192978.1"/>
    </source>
</evidence>
<feature type="transmembrane region" description="Helical" evidence="1">
    <location>
        <begin position="131"/>
        <end position="154"/>
    </location>
</feature>
<name>A0A6V7X0Z3_MELEN</name>
<comment type="caution">
    <text evidence="2">The sequence shown here is derived from an EMBL/GenBank/DDBJ whole genome shotgun (WGS) entry which is preliminary data.</text>
</comment>
<keyword evidence="1" id="KW-0812">Transmembrane</keyword>
<dbReference type="Proteomes" id="UP000580250">
    <property type="component" value="Unassembled WGS sequence"/>
</dbReference>
<protein>
    <submittedName>
        <fullName evidence="2">Uncharacterized protein</fullName>
    </submittedName>
</protein>
<dbReference type="OrthoDB" id="6142583at2759"/>
<gene>
    <name evidence="2" type="ORF">MENT_LOCUS45903</name>
</gene>
<reference evidence="2 3" key="1">
    <citation type="submission" date="2020-08" db="EMBL/GenBank/DDBJ databases">
        <authorList>
            <person name="Koutsovoulos G."/>
            <person name="Danchin GJ E."/>
        </authorList>
    </citation>
    <scope>NUCLEOTIDE SEQUENCE [LARGE SCALE GENOMIC DNA]</scope>
</reference>
<dbReference type="EMBL" id="CAJEWN010000992">
    <property type="protein sequence ID" value="CAD2192978.1"/>
    <property type="molecule type" value="Genomic_DNA"/>
</dbReference>
<sequence length="196" mass="22404">MNDYFSVGQNNSFPSIYIAYSSPGFHFPLFFPAFVLAFVSVIGIFFNLSVCYITWKYWGKYTAFKCKTPVLIAINSFLEVVHQSGHFVFLYVTATGRNFIQSSLAFKLEAHSVIITNCVSFMLMTLSIDRVLAVAFPVLYEIKIFIFFLILLNTKLVPKLHKGEQISIQYTIIWSIITISIYRRGEGQMLEATLRG</sequence>
<dbReference type="AlphaFoldDB" id="A0A6V7X0Z3"/>
<feature type="transmembrane region" description="Helical" evidence="1">
    <location>
        <begin position="29"/>
        <end position="55"/>
    </location>
</feature>
<evidence type="ECO:0000256" key="1">
    <source>
        <dbReference type="SAM" id="Phobius"/>
    </source>
</evidence>
<accession>A0A6V7X0Z3</accession>
<dbReference type="InterPro" id="IPR019424">
    <property type="entry name" value="7TM_GPCR_Srsx"/>
</dbReference>